<evidence type="ECO:0000313" key="1">
    <source>
        <dbReference type="EMBL" id="MFC1409160.1"/>
    </source>
</evidence>
<sequence>MKTLHLLTERLAGLTRDELAELLDARRVRSTVLRPGSGPQYPGSQHAGSPRAGAASVGLERLAAALLEDRSVAEAVGRLDTPSLQLLGGAVWLAARRHGVLREQPYWTQLEPSERPVAVPALLDFLAGDDPGLRQAVERTLAALRRLLLVLPADGGELALPAFVHRHLAEAVGLSRPAAQLMSESFNAPEVHRIAAGLDLPAVRNRDAAQAAVAALLADRERVRALLDAAPPEVRGLVDRLVREAPRLRARCFVPLGGFHYGAGTKYQLRPGGSGSAEADWLAEHGMLAPVGPELVELVHEVVDAVADGKVTGRFDPEPPRLAAGVRPVPDSLSEAQSAAASASRKAELLLAACAAAPPAIRKVGGLAVRDTRRLAKAIGAEEEQTRLWIDLAYNADLLGEYQEPSEALAPRGRGRRAAVPSGPLRLLPTGRYDAWLAGPPAERLVPLAAVWAVLPEVLTWWPEHREETPVALVAPQDPDAVPLRRQLLTALATLPPGQGLGPAAGLGSAGLAELVRLVGWLCPAGLGGGPAAEGRTLATLREAELLGAVAHGRLTPLGTAVLELLGTDAAEWFPAVPGIAAGGEDYRPAVDGLRTAAAGLLPPPQRTARFQADLTAIASGAPSAELAELLGSAADRESEGHAVVWRFSAASVRRALDGGLSGEDLLAGLREVAEGTLPQPLEYLVRDTGRTHGRVRVVRSACCVRSDDEALVLELSKSRMLAKVGLRRIAPTVLISTHSPAATLEALRAAGYAPVLEAETGVTVVERAPERRAEQRMPDLSRLRRGGARGAETVYDLAERLMRGI</sequence>
<dbReference type="Proteomes" id="UP001592582">
    <property type="component" value="Unassembled WGS sequence"/>
</dbReference>
<organism evidence="1 2">
    <name type="scientific">Streptacidiphilus alkalitolerans</name>
    <dbReference type="NCBI Taxonomy" id="3342712"/>
    <lineage>
        <taxon>Bacteria</taxon>
        <taxon>Bacillati</taxon>
        <taxon>Actinomycetota</taxon>
        <taxon>Actinomycetes</taxon>
        <taxon>Kitasatosporales</taxon>
        <taxon>Streptomycetaceae</taxon>
        <taxon>Streptacidiphilus</taxon>
    </lineage>
</organism>
<keyword evidence="1" id="KW-0067">ATP-binding</keyword>
<evidence type="ECO:0000313" key="2">
    <source>
        <dbReference type="Proteomes" id="UP001592582"/>
    </source>
</evidence>
<name>A0ABV6V635_9ACTN</name>
<comment type="caution">
    <text evidence="1">The sequence shown here is derived from an EMBL/GenBank/DDBJ whole genome shotgun (WGS) entry which is preliminary data.</text>
</comment>
<keyword evidence="2" id="KW-1185">Reference proteome</keyword>
<accession>A0ABV6V635</accession>
<reference evidence="1 2" key="1">
    <citation type="submission" date="2024-09" db="EMBL/GenBank/DDBJ databases">
        <authorList>
            <person name="Lee S.D."/>
        </authorList>
    </citation>
    <scope>NUCLEOTIDE SEQUENCE [LARGE SCALE GENOMIC DNA]</scope>
    <source>
        <strain evidence="1 2">N1-1</strain>
    </source>
</reference>
<dbReference type="InterPro" id="IPR032830">
    <property type="entry name" value="XPB/Ssl2_N"/>
</dbReference>
<protein>
    <submittedName>
        <fullName evidence="1">Helicase-associated domain-containing protein</fullName>
    </submittedName>
</protein>
<dbReference type="EMBL" id="JBHEZX010000003">
    <property type="protein sequence ID" value="MFC1409160.1"/>
    <property type="molecule type" value="Genomic_DNA"/>
</dbReference>
<dbReference type="Pfam" id="PF13625">
    <property type="entry name" value="Helicase_C_3"/>
    <property type="match status" value="1"/>
</dbReference>
<proteinExistence type="predicted"/>
<dbReference type="GO" id="GO:0004386">
    <property type="term" value="F:helicase activity"/>
    <property type="evidence" value="ECO:0007669"/>
    <property type="project" value="UniProtKB-KW"/>
</dbReference>
<keyword evidence="1" id="KW-0378">Hydrolase</keyword>
<keyword evidence="1" id="KW-0547">Nucleotide-binding</keyword>
<keyword evidence="1" id="KW-0347">Helicase</keyword>
<gene>
    <name evidence="1" type="ORF">ACEZDG_07665</name>
</gene>